<protein>
    <recommendedName>
        <fullName evidence="4">Kinase</fullName>
        <ecNumber evidence="4">2.7.-.-</ecNumber>
    </recommendedName>
</protein>
<evidence type="ECO:0000256" key="1">
    <source>
        <dbReference type="ARBA" id="ARBA00007374"/>
    </source>
</evidence>
<keyword evidence="7" id="KW-1185">Reference proteome</keyword>
<comment type="caution">
    <text evidence="6">The sequence shown here is derived from an EMBL/GenBank/DDBJ whole genome shotgun (WGS) entry which is preliminary data.</text>
</comment>
<dbReference type="EMBL" id="LJSK01000364">
    <property type="protein sequence ID" value="KPI83506.1"/>
    <property type="molecule type" value="Genomic_DNA"/>
</dbReference>
<reference evidence="6 7" key="1">
    <citation type="journal article" date="2015" name="PLoS Pathog.">
        <title>Leptomonas seymouri: Adaptations to the Dixenous Life Cycle Analyzed by Genome Sequencing, Transcriptome Profiling and Co-infection with Leishmania donovani.</title>
        <authorList>
            <person name="Kraeva N."/>
            <person name="Butenko A."/>
            <person name="Hlavacova J."/>
            <person name="Kostygov A."/>
            <person name="Myskova J."/>
            <person name="Grybchuk D."/>
            <person name="Lestinova T."/>
            <person name="Votypka J."/>
            <person name="Volf P."/>
            <person name="Opperdoes F."/>
            <person name="Flegontov P."/>
            <person name="Lukes J."/>
            <person name="Yurchenko V."/>
        </authorList>
    </citation>
    <scope>NUCLEOTIDE SEQUENCE [LARGE SCALE GENOMIC DNA]</scope>
    <source>
        <strain evidence="6 7">ATCC 30220</strain>
    </source>
</reference>
<feature type="compositionally biased region" description="Basic and acidic residues" evidence="5">
    <location>
        <begin position="118"/>
        <end position="127"/>
    </location>
</feature>
<evidence type="ECO:0000256" key="4">
    <source>
        <dbReference type="RuleBase" id="RU363090"/>
    </source>
</evidence>
<accession>A0A0N0P2Y6</accession>
<dbReference type="GO" id="GO:0005634">
    <property type="term" value="C:nucleus"/>
    <property type="evidence" value="ECO:0007669"/>
    <property type="project" value="TreeGrafter"/>
</dbReference>
<dbReference type="AlphaFoldDB" id="A0A0N0P2Y6"/>
<feature type="compositionally biased region" description="Polar residues" evidence="5">
    <location>
        <begin position="90"/>
        <end position="101"/>
    </location>
</feature>
<feature type="region of interest" description="Disordered" evidence="5">
    <location>
        <begin position="1"/>
        <end position="103"/>
    </location>
</feature>
<evidence type="ECO:0000256" key="3">
    <source>
        <dbReference type="ARBA" id="ARBA00022777"/>
    </source>
</evidence>
<dbReference type="GO" id="GO:0032958">
    <property type="term" value="P:inositol phosphate biosynthetic process"/>
    <property type="evidence" value="ECO:0007669"/>
    <property type="project" value="InterPro"/>
</dbReference>
<dbReference type="InterPro" id="IPR038286">
    <property type="entry name" value="IPK_sf"/>
</dbReference>
<dbReference type="Proteomes" id="UP000038009">
    <property type="component" value="Unassembled WGS sequence"/>
</dbReference>
<organism evidence="6 7">
    <name type="scientific">Leptomonas seymouri</name>
    <dbReference type="NCBI Taxonomy" id="5684"/>
    <lineage>
        <taxon>Eukaryota</taxon>
        <taxon>Discoba</taxon>
        <taxon>Euglenozoa</taxon>
        <taxon>Kinetoplastea</taxon>
        <taxon>Metakinetoplastina</taxon>
        <taxon>Trypanosomatida</taxon>
        <taxon>Trypanosomatidae</taxon>
        <taxon>Leishmaniinae</taxon>
        <taxon>Leptomonas</taxon>
    </lineage>
</organism>
<dbReference type="SUPFAM" id="SSF56104">
    <property type="entry name" value="SAICAR synthase-like"/>
    <property type="match status" value="1"/>
</dbReference>
<feature type="region of interest" description="Disordered" evidence="5">
    <location>
        <begin position="481"/>
        <end position="505"/>
    </location>
</feature>
<gene>
    <name evidence="6" type="ORF">ABL78_7459</name>
</gene>
<evidence type="ECO:0000313" key="7">
    <source>
        <dbReference type="Proteomes" id="UP000038009"/>
    </source>
</evidence>
<feature type="compositionally biased region" description="Low complexity" evidence="5">
    <location>
        <begin position="395"/>
        <end position="409"/>
    </location>
</feature>
<sequence length="1220" mass="129377">MSSALAAAMSTDPSKEQCQESTGSSSIGANAQQQTGVAAKEPIVLAVPATTTTASPGRPVTQQNSIDDLDGYRSSYEESVPDEGCHGSHENNSLGSSTGLLENSDVPLLSSHILAELTKGEPSERPQRAAHSRAVSNSSSGDGGGDDACFLPTHPLSTPHPHHRRHLHSLPQSSIGSAAREEERQRLIAMSSTNELKDAVAAGDAAGTAPTDFRRSVGNPLNAEAAIAPISLAEASAADSDSFTADAVCHGPHPVFASTSVKTAAAMLSVALDSESREEVAPGTVSADAVGEATNGTGMCNAVAAGGVDSTGSSTLQRVIPPLANSQGSPPCTRSLSSVETTKSLLQPMLSRLSLSSSNSSTPVEATVECIMPPVPTPACRSSSTNAVRHDAIESNNNENRSNARRTSSICERGQVKSQGAGPCTPAMAPSTITAEASDTTEAPKLYSPTSMAKSSLADAAAKTSGIPVIFISSEASSGATAAAVDPPQQQQQQQYASSDPSRKKTVPNIIIEAAAETSVKDLAHAASATSSCVNTVTNKVSPSFSRAPSPLPSHLLAPNVDLSSSSSVGGHHLSVTEGSAFLKQSGSRREEAFYNMIRPYQETLVREAVRQAPHTVEHWRHHTSACSHLNARHVAEGEDHGSGTSSIAKAEPSDRHAPAPAAAGDKTTMNRRTYVDNSSIDCCAAMAVSQKAETASLCDARWEAYQQIVAEDLSSLMILASGPPTTEEEMQHFTPLHRMRRDSVVANSPVMPGSPEYPDSSRADVAAAVDAGPVYTHPTPQVDRNLVDLAARLWWTIRFRHLIQASSTAYEVQRQMAEAISTSPPSPSTSSAAGAGRDVVCVSRCSTPASPDTNYKDDGIGTPTRPQMPLPSSVPIVLPPSGTATPSMVGSFAAPCTESIGSSVSLSERQYNAQKHRALQLLATFVPRYHGTRRLFVKDVLQYERRGMAAAAAAAAVFTSATPASAAAESRQNPLTACHGREEAGAAKPNSSTAKPAVVSETTSGAAASAPRIIDADNDDDDDEEGNEAGGSHKICRMIMLEYVCYKFRRPCVMDIKMGSRQYGLHPTAEKKRSKEQKAKLSTSARYGIRLAGYRRWNAAESRYTFRSKLQCRTLTLNEVNREISAFMLNNRELKRVYRRQLQRLRIAFSQQTVFRFYTSSLLFVYDAEDPLPTARVTMVDFAYTYESRELLQGGDSDADFAYDVGYLKAIDTLLSLLA</sequence>
<feature type="compositionally biased region" description="Polar residues" evidence="5">
    <location>
        <begin position="990"/>
        <end position="1007"/>
    </location>
</feature>
<feature type="region of interest" description="Disordered" evidence="5">
    <location>
        <begin position="983"/>
        <end position="1030"/>
    </location>
</feature>
<feature type="region of interest" description="Disordered" evidence="5">
    <location>
        <begin position="377"/>
        <end position="430"/>
    </location>
</feature>
<dbReference type="EC" id="2.7.-.-" evidence="4"/>
<dbReference type="GO" id="GO:0000828">
    <property type="term" value="F:inositol hexakisphosphate kinase activity"/>
    <property type="evidence" value="ECO:0007669"/>
    <property type="project" value="TreeGrafter"/>
</dbReference>
<keyword evidence="2 4" id="KW-0808">Transferase</keyword>
<name>A0A0N0P2Y6_LEPSE</name>
<feature type="region of interest" description="Disordered" evidence="5">
    <location>
        <begin position="636"/>
        <end position="671"/>
    </location>
</feature>
<comment type="similarity">
    <text evidence="1 4">Belongs to the inositol phosphokinase (IPK) family.</text>
</comment>
<dbReference type="VEuPathDB" id="TriTrypDB:Lsey_0364_0040"/>
<dbReference type="PANTHER" id="PTHR12400:SF104">
    <property type="entry name" value="KINASE"/>
    <property type="match status" value="1"/>
</dbReference>
<dbReference type="Pfam" id="PF03770">
    <property type="entry name" value="IPK"/>
    <property type="match status" value="1"/>
</dbReference>
<evidence type="ECO:0000313" key="6">
    <source>
        <dbReference type="EMBL" id="KPI83506.1"/>
    </source>
</evidence>
<proteinExistence type="inferred from homology"/>
<evidence type="ECO:0000256" key="2">
    <source>
        <dbReference type="ARBA" id="ARBA00022679"/>
    </source>
</evidence>
<feature type="compositionally biased region" description="Low complexity" evidence="5">
    <location>
        <begin position="481"/>
        <end position="495"/>
    </location>
</feature>
<dbReference type="OrthoDB" id="2573163at2759"/>
<dbReference type="GO" id="GO:0046854">
    <property type="term" value="P:phosphatidylinositol phosphate biosynthetic process"/>
    <property type="evidence" value="ECO:0007669"/>
    <property type="project" value="TreeGrafter"/>
</dbReference>
<feature type="compositionally biased region" description="Acidic residues" evidence="5">
    <location>
        <begin position="1017"/>
        <end position="1028"/>
    </location>
</feature>
<dbReference type="InterPro" id="IPR005522">
    <property type="entry name" value="IPK"/>
</dbReference>
<dbReference type="GO" id="GO:0005737">
    <property type="term" value="C:cytoplasm"/>
    <property type="evidence" value="ECO:0007669"/>
    <property type="project" value="TreeGrafter"/>
</dbReference>
<dbReference type="OMA" id="WTIRFRH"/>
<feature type="region of interest" description="Disordered" evidence="5">
    <location>
        <begin position="118"/>
        <end position="184"/>
    </location>
</feature>
<feature type="compositionally biased region" description="Polar residues" evidence="5">
    <location>
        <begin position="49"/>
        <end position="66"/>
    </location>
</feature>
<evidence type="ECO:0000256" key="5">
    <source>
        <dbReference type="SAM" id="MobiDB-lite"/>
    </source>
</evidence>
<dbReference type="Gene3D" id="3.30.470.160">
    <property type="entry name" value="Inositol polyphosphate kinase"/>
    <property type="match status" value="1"/>
</dbReference>
<feature type="compositionally biased region" description="Polar residues" evidence="5">
    <location>
        <begin position="19"/>
        <end position="36"/>
    </location>
</feature>
<keyword evidence="3 4" id="KW-0418">Kinase</keyword>
<dbReference type="PANTHER" id="PTHR12400">
    <property type="entry name" value="INOSITOL POLYPHOSPHATE KINASE"/>
    <property type="match status" value="1"/>
</dbReference>